<comment type="caution">
    <text evidence="2">The sequence shown here is derived from an EMBL/GenBank/DDBJ whole genome shotgun (WGS) entry which is preliminary data.</text>
</comment>
<dbReference type="EMBL" id="AQGS01000040">
    <property type="protein sequence ID" value="EPS44673.1"/>
    <property type="molecule type" value="Genomic_DNA"/>
</dbReference>
<evidence type="ECO:0000313" key="2">
    <source>
        <dbReference type="EMBL" id="EPS44673.1"/>
    </source>
</evidence>
<reference evidence="2 3" key="1">
    <citation type="journal article" date="2013" name="PLoS Genet.">
        <title>Genomic mechanisms accounting for the adaptation to parasitism in nematode-trapping fungi.</title>
        <authorList>
            <person name="Meerupati T."/>
            <person name="Andersson K.M."/>
            <person name="Friman E."/>
            <person name="Kumar D."/>
            <person name="Tunlid A."/>
            <person name="Ahren D."/>
        </authorList>
    </citation>
    <scope>NUCLEOTIDE SEQUENCE [LARGE SCALE GENOMIC DNA]</scope>
    <source>
        <strain evidence="2 3">CBS 200.50</strain>
    </source>
</reference>
<evidence type="ECO:0000256" key="1">
    <source>
        <dbReference type="SAM" id="MobiDB-lite"/>
    </source>
</evidence>
<proteinExistence type="predicted"/>
<reference evidence="3" key="2">
    <citation type="submission" date="2013-04" db="EMBL/GenBank/DDBJ databases">
        <title>Genomic mechanisms accounting for the adaptation to parasitism in nematode-trapping fungi.</title>
        <authorList>
            <person name="Ahren D.G."/>
        </authorList>
    </citation>
    <scope>NUCLEOTIDE SEQUENCE [LARGE SCALE GENOMIC DNA]</scope>
    <source>
        <strain evidence="3">CBS 200.50</strain>
    </source>
</reference>
<dbReference type="AlphaFoldDB" id="S8BYV9"/>
<feature type="compositionally biased region" description="Polar residues" evidence="1">
    <location>
        <begin position="1"/>
        <end position="12"/>
    </location>
</feature>
<dbReference type="HOGENOM" id="CLU_2413213_0_0_1"/>
<feature type="compositionally biased region" description="Basic and acidic residues" evidence="1">
    <location>
        <begin position="29"/>
        <end position="45"/>
    </location>
</feature>
<organism evidence="2 3">
    <name type="scientific">Dactylellina haptotyla (strain CBS 200.50)</name>
    <name type="common">Nematode-trapping fungus</name>
    <name type="synonym">Monacrosporium haptotylum</name>
    <dbReference type="NCBI Taxonomy" id="1284197"/>
    <lineage>
        <taxon>Eukaryota</taxon>
        <taxon>Fungi</taxon>
        <taxon>Dikarya</taxon>
        <taxon>Ascomycota</taxon>
        <taxon>Pezizomycotina</taxon>
        <taxon>Orbiliomycetes</taxon>
        <taxon>Orbiliales</taxon>
        <taxon>Orbiliaceae</taxon>
        <taxon>Dactylellina</taxon>
    </lineage>
</organism>
<gene>
    <name evidence="2" type="ORF">H072_1356</name>
</gene>
<dbReference type="OMA" id="MSINIPC"/>
<dbReference type="OrthoDB" id="5319753at2759"/>
<sequence>MSINIPCGSSNPIGAKMPPPSSPLPLPSEDAKDAVQKALHDRDTPGHLIGDSKNLPKGQDIPPETKGVEEPESTTKPFMEGGTVKTLPGTSI</sequence>
<evidence type="ECO:0000313" key="3">
    <source>
        <dbReference type="Proteomes" id="UP000015100"/>
    </source>
</evidence>
<keyword evidence="3" id="KW-1185">Reference proteome</keyword>
<protein>
    <submittedName>
        <fullName evidence="2">Uncharacterized protein</fullName>
    </submittedName>
</protein>
<name>S8BYV9_DACHA</name>
<feature type="compositionally biased region" description="Pro residues" evidence="1">
    <location>
        <begin position="17"/>
        <end position="26"/>
    </location>
</feature>
<feature type="region of interest" description="Disordered" evidence="1">
    <location>
        <begin position="1"/>
        <end position="92"/>
    </location>
</feature>
<accession>S8BYV9</accession>
<dbReference type="Proteomes" id="UP000015100">
    <property type="component" value="Unassembled WGS sequence"/>
</dbReference>